<reference evidence="8" key="1">
    <citation type="journal article" date="2023" name="Mol. Ecol. Resour.">
        <title>Chromosome-level genome assembly of a triploid poplar Populus alba 'Berolinensis'.</title>
        <authorList>
            <person name="Chen S."/>
            <person name="Yu Y."/>
            <person name="Wang X."/>
            <person name="Wang S."/>
            <person name="Zhang T."/>
            <person name="Zhou Y."/>
            <person name="He R."/>
            <person name="Meng N."/>
            <person name="Wang Y."/>
            <person name="Liu W."/>
            <person name="Liu Z."/>
            <person name="Liu J."/>
            <person name="Guo Q."/>
            <person name="Huang H."/>
            <person name="Sederoff R.R."/>
            <person name="Wang G."/>
            <person name="Qu G."/>
            <person name="Chen S."/>
        </authorList>
    </citation>
    <scope>NUCLEOTIDE SEQUENCE</scope>
    <source>
        <strain evidence="8">SC-2020</strain>
    </source>
</reference>
<dbReference type="InterPro" id="IPR018258">
    <property type="entry name" value="Ribosomal_bL21_CS"/>
</dbReference>
<gene>
    <name evidence="8" type="ORF">NC653_035130</name>
</gene>
<evidence type="ECO:0000256" key="2">
    <source>
        <dbReference type="ARBA" id="ARBA00022730"/>
    </source>
</evidence>
<dbReference type="GO" id="GO:0019843">
    <property type="term" value="F:rRNA binding"/>
    <property type="evidence" value="ECO:0007669"/>
    <property type="project" value="UniProtKB-KW"/>
</dbReference>
<evidence type="ECO:0000256" key="5">
    <source>
        <dbReference type="ARBA" id="ARBA00023274"/>
    </source>
</evidence>
<dbReference type="InterPro" id="IPR028909">
    <property type="entry name" value="bL21-like"/>
</dbReference>
<dbReference type="GO" id="GO:1990904">
    <property type="term" value="C:ribonucleoprotein complex"/>
    <property type="evidence" value="ECO:0007669"/>
    <property type="project" value="UniProtKB-KW"/>
</dbReference>
<dbReference type="AlphaFoldDB" id="A0AAD6LPJ1"/>
<dbReference type="GO" id="GO:0005840">
    <property type="term" value="C:ribosome"/>
    <property type="evidence" value="ECO:0007669"/>
    <property type="project" value="UniProtKB-KW"/>
</dbReference>
<keyword evidence="4" id="KW-0689">Ribosomal protein</keyword>
<protein>
    <recommendedName>
        <fullName evidence="6">Large ribosomal subunit protein bL21m</fullName>
    </recommendedName>
</protein>
<sequence length="388" mass="43908">MAQRRWLQTVTRHALPLLSSNPTTSLKPLPHLAAPISPKSILSPKPLHQFLHTDPTLFHARSFSSSSRDDSENEEDDGEEGGEEEEDYDSDSNEAEVDDVTVSGMKREYSAEEKEAEAAAIGYKVTGPLLPSDRVLKHREPVFAVVQVGSHQFKVSNGDCIYVERLKFCEVNDKLMLNKVLMLGTSTQTIIGRPILPDAAVHAVVEEHLNKTQRIRFFMGSLGSCSWCLKDPTNCTWAWRKVLKLRRISWDLIYLVVGLNSKVAAVIVNNEWCWPNACLEAMVEVQSACSLVHPLSGDFSVWESYTRWHGFITWMAIQDRLSTKALDAKVIIFKKKRRKNYRRTKGHRQELTRLRIADIQGIEKPHPKVDPKQKMAAVKQQEKVAVAA</sequence>
<dbReference type="GO" id="GO:0003735">
    <property type="term" value="F:structural constituent of ribosome"/>
    <property type="evidence" value="ECO:0007669"/>
    <property type="project" value="InterPro"/>
</dbReference>
<dbReference type="PANTHER" id="PTHR21349:SF0">
    <property type="entry name" value="LARGE RIBOSOMAL SUBUNIT PROTEIN BL21M"/>
    <property type="match status" value="1"/>
</dbReference>
<evidence type="ECO:0000313" key="8">
    <source>
        <dbReference type="EMBL" id="KAJ6970756.1"/>
    </source>
</evidence>
<dbReference type="GO" id="GO:0006412">
    <property type="term" value="P:translation"/>
    <property type="evidence" value="ECO:0007669"/>
    <property type="project" value="InterPro"/>
</dbReference>
<dbReference type="InterPro" id="IPR001787">
    <property type="entry name" value="Ribosomal_bL21"/>
</dbReference>
<evidence type="ECO:0000256" key="4">
    <source>
        <dbReference type="ARBA" id="ARBA00022980"/>
    </source>
</evidence>
<feature type="compositionally biased region" description="Acidic residues" evidence="7">
    <location>
        <begin position="71"/>
        <end position="99"/>
    </location>
</feature>
<proteinExistence type="inferred from homology"/>
<dbReference type="PROSITE" id="PS01169">
    <property type="entry name" value="RIBOSOMAL_L21"/>
    <property type="match status" value="1"/>
</dbReference>
<keyword evidence="2" id="KW-0699">rRNA-binding</keyword>
<accession>A0AAD6LPJ1</accession>
<evidence type="ECO:0000256" key="1">
    <source>
        <dbReference type="ARBA" id="ARBA00008563"/>
    </source>
</evidence>
<evidence type="ECO:0000313" key="9">
    <source>
        <dbReference type="Proteomes" id="UP001164929"/>
    </source>
</evidence>
<organism evidence="8 9">
    <name type="scientific">Populus alba x Populus x berolinensis</name>
    <dbReference type="NCBI Taxonomy" id="444605"/>
    <lineage>
        <taxon>Eukaryota</taxon>
        <taxon>Viridiplantae</taxon>
        <taxon>Streptophyta</taxon>
        <taxon>Embryophyta</taxon>
        <taxon>Tracheophyta</taxon>
        <taxon>Spermatophyta</taxon>
        <taxon>Magnoliopsida</taxon>
        <taxon>eudicotyledons</taxon>
        <taxon>Gunneridae</taxon>
        <taxon>Pentapetalae</taxon>
        <taxon>rosids</taxon>
        <taxon>fabids</taxon>
        <taxon>Malpighiales</taxon>
        <taxon>Salicaceae</taxon>
        <taxon>Saliceae</taxon>
        <taxon>Populus</taxon>
    </lineage>
</organism>
<dbReference type="Proteomes" id="UP001164929">
    <property type="component" value="Chromosome 15"/>
</dbReference>
<feature type="region of interest" description="Disordered" evidence="7">
    <location>
        <begin position="61"/>
        <end position="103"/>
    </location>
</feature>
<dbReference type="EMBL" id="JAQIZT010000015">
    <property type="protein sequence ID" value="KAJ6970756.1"/>
    <property type="molecule type" value="Genomic_DNA"/>
</dbReference>
<keyword evidence="9" id="KW-1185">Reference proteome</keyword>
<comment type="similarity">
    <text evidence="1">Belongs to the bacterial ribosomal protein bL21 family.</text>
</comment>
<comment type="caution">
    <text evidence="8">The sequence shown here is derived from an EMBL/GenBank/DDBJ whole genome shotgun (WGS) entry which is preliminary data.</text>
</comment>
<keyword evidence="3" id="KW-0694">RNA-binding</keyword>
<dbReference type="SUPFAM" id="SSF141091">
    <property type="entry name" value="L21p-like"/>
    <property type="match status" value="2"/>
</dbReference>
<evidence type="ECO:0000256" key="3">
    <source>
        <dbReference type="ARBA" id="ARBA00022884"/>
    </source>
</evidence>
<evidence type="ECO:0000256" key="7">
    <source>
        <dbReference type="SAM" id="MobiDB-lite"/>
    </source>
</evidence>
<dbReference type="NCBIfam" id="TIGR00061">
    <property type="entry name" value="L21"/>
    <property type="match status" value="1"/>
</dbReference>
<evidence type="ECO:0000256" key="6">
    <source>
        <dbReference type="ARBA" id="ARBA00044129"/>
    </source>
</evidence>
<dbReference type="GO" id="GO:0005737">
    <property type="term" value="C:cytoplasm"/>
    <property type="evidence" value="ECO:0007669"/>
    <property type="project" value="UniProtKB-ARBA"/>
</dbReference>
<keyword evidence="5" id="KW-0687">Ribonucleoprotein</keyword>
<dbReference type="Pfam" id="PF00829">
    <property type="entry name" value="Ribosomal_L21p"/>
    <property type="match status" value="2"/>
</dbReference>
<dbReference type="InterPro" id="IPR036164">
    <property type="entry name" value="bL21-like_sf"/>
</dbReference>
<dbReference type="PANTHER" id="PTHR21349">
    <property type="entry name" value="50S RIBOSOMAL PROTEIN L21"/>
    <property type="match status" value="1"/>
</dbReference>
<name>A0AAD6LPJ1_9ROSI</name>